<dbReference type="EMBL" id="JAHDYR010000058">
    <property type="protein sequence ID" value="KAG9391307.1"/>
    <property type="molecule type" value="Genomic_DNA"/>
</dbReference>
<feature type="compositionally biased region" description="Acidic residues" evidence="6">
    <location>
        <begin position="521"/>
        <end position="530"/>
    </location>
</feature>
<evidence type="ECO:0000256" key="1">
    <source>
        <dbReference type="ARBA" id="ARBA00022443"/>
    </source>
</evidence>
<dbReference type="AlphaFoldDB" id="A0A8J6B210"/>
<feature type="compositionally biased region" description="Polar residues" evidence="6">
    <location>
        <begin position="477"/>
        <end position="488"/>
    </location>
</feature>
<evidence type="ECO:0000259" key="7">
    <source>
        <dbReference type="PROSITE" id="PS50002"/>
    </source>
</evidence>
<dbReference type="SMART" id="SM00368">
    <property type="entry name" value="LRR_RI"/>
    <property type="match status" value="5"/>
</dbReference>
<accession>A0A8J6B210</accession>
<dbReference type="InterPro" id="IPR001452">
    <property type="entry name" value="SH3_domain"/>
</dbReference>
<dbReference type="PROSITE" id="PS50002">
    <property type="entry name" value="SH3"/>
    <property type="match status" value="1"/>
</dbReference>
<evidence type="ECO:0000256" key="2">
    <source>
        <dbReference type="ARBA" id="ARBA00022614"/>
    </source>
</evidence>
<comment type="caution">
    <text evidence="8">The sequence shown here is derived from an EMBL/GenBank/DDBJ whole genome shotgun (WGS) entry which is preliminary data.</text>
</comment>
<protein>
    <submittedName>
        <fullName evidence="8">Variant SH3 domain</fullName>
    </submittedName>
</protein>
<keyword evidence="3" id="KW-0677">Repeat</keyword>
<dbReference type="Proteomes" id="UP000717585">
    <property type="component" value="Unassembled WGS sequence"/>
</dbReference>
<proteinExistence type="inferred from homology"/>
<dbReference type="Gene3D" id="3.80.10.10">
    <property type="entry name" value="Ribonuclease Inhibitor"/>
    <property type="match status" value="1"/>
</dbReference>
<keyword evidence="1 5" id="KW-0728">SH3 domain</keyword>
<feature type="compositionally biased region" description="Pro residues" evidence="6">
    <location>
        <begin position="365"/>
        <end position="375"/>
    </location>
</feature>
<dbReference type="SUPFAM" id="SSF50044">
    <property type="entry name" value="SH3-domain"/>
    <property type="match status" value="1"/>
</dbReference>
<feature type="region of interest" description="Disordered" evidence="6">
    <location>
        <begin position="272"/>
        <end position="632"/>
    </location>
</feature>
<dbReference type="Pfam" id="PF13516">
    <property type="entry name" value="LRR_6"/>
    <property type="match status" value="2"/>
</dbReference>
<evidence type="ECO:0000256" key="3">
    <source>
        <dbReference type="ARBA" id="ARBA00022737"/>
    </source>
</evidence>
<name>A0A8J6B210_9EUKA</name>
<evidence type="ECO:0000256" key="5">
    <source>
        <dbReference type="PROSITE-ProRule" id="PRU00192"/>
    </source>
</evidence>
<feature type="compositionally biased region" description="Acidic residues" evidence="6">
    <location>
        <begin position="586"/>
        <end position="600"/>
    </location>
</feature>
<reference evidence="8" key="1">
    <citation type="submission" date="2021-05" db="EMBL/GenBank/DDBJ databases">
        <title>A free-living protist that lacks canonical eukaryotic 1 DNA replication and segregation systems.</title>
        <authorList>
            <person name="Salas-Leiva D.E."/>
            <person name="Tromer E.C."/>
            <person name="Curtis B.A."/>
            <person name="Jerlstrom-Hultqvist J."/>
            <person name="Kolisko M."/>
            <person name="Yi Z."/>
            <person name="Salas-Leiva J.S."/>
            <person name="Gallot-Lavallee L."/>
            <person name="Kops G.J.P.L."/>
            <person name="Archibald J.M."/>
            <person name="Simpson A.G.B."/>
            <person name="Roger A.J."/>
        </authorList>
    </citation>
    <scope>NUCLEOTIDE SEQUENCE</scope>
    <source>
        <strain evidence="8">BICM</strain>
    </source>
</reference>
<dbReference type="InterPro" id="IPR001611">
    <property type="entry name" value="Leu-rich_rpt"/>
</dbReference>
<dbReference type="SUPFAM" id="SSF52047">
    <property type="entry name" value="RNI-like"/>
    <property type="match status" value="1"/>
</dbReference>
<dbReference type="InterPro" id="IPR036028">
    <property type="entry name" value="SH3-like_dom_sf"/>
</dbReference>
<keyword evidence="9" id="KW-1185">Reference proteome</keyword>
<evidence type="ECO:0000256" key="4">
    <source>
        <dbReference type="ARBA" id="ARBA00038315"/>
    </source>
</evidence>
<evidence type="ECO:0000256" key="6">
    <source>
        <dbReference type="SAM" id="MobiDB-lite"/>
    </source>
</evidence>
<comment type="similarity">
    <text evidence="4">Belongs to the PPP1R37 family.</text>
</comment>
<sequence length="873" mass="94565">MLEEFEKAVAEAASAHPWKLDVSCLGLTDEIAPFLITALSESSELRVLNISGNYFTDRAFRDILASLYHTDLEELHVRFNNITQQSSRLIVSSLPKLPALQSLSLSGNPLGQSFFAEFGNAVLSKLSHIDLFGCEVGNCTSDLLLVLADMPHLRSVNLWGTSLRADALLAKLFSPTAICAISLRTVNVGNNPLGDLGVRYIASGLKVHTNVERVDLGHCGITDDSVDALVSVIAAGHLKALNLKANSLSEEATAELSSVSRTCRVVTLQNKPRPPVQQTMPVPRLSQSGSPASSARVMASSTNSFSSTRQQSFALTTPISRRPVQPVPVPTTVLGPAPVLDETPRSPGPLVAPTTRPIAVARPSAPLPPRLPTSPAPSTEPANRLMEPGKPEVDQTSKPSRPPRHTVSSLSIEEPAKPDAVPGTSPLSKPGNDSALNCGPESDSDSDQVSATRLQVEAELTQSEEEDLAGLVDTSDFESSPNPSPLTSKENRDQNWRENADDETEPLEEAITPVSCHPSDAEDPESDEPDLLEHVLGTPGRDDGSFISDVASVDDMDDHRAAVLEAAEPETEHDSGSQGSSPYQSDQDEDQDDTDGDECDQPTPSRWQIVEYADDSTTVTRDTDPYEASTVSASEGEMDHYVTDVMAGVDIPGITTPLAKTAAPARTHTRVTRTPPALSVTDKPAISAVEKRLVDRALNQGRAAFSLKMDEGTIIRVELDITSSDITVWRRKGIQGRRRAVLHRFKFKPGIVLRDLPGKRFSLFMTDRTTPMIFSSSKKPVIFNALVGFVEKWADSVKTPETVQIRQPDSRVPKFVQARFDFVTADSRMLSLKRGDSVRVTGEADQWLYGETEDGRRGFFPPAYMEMGTVGDC</sequence>
<organism evidence="8 9">
    <name type="scientific">Carpediemonas membranifera</name>
    <dbReference type="NCBI Taxonomy" id="201153"/>
    <lineage>
        <taxon>Eukaryota</taxon>
        <taxon>Metamonada</taxon>
        <taxon>Carpediemonas-like organisms</taxon>
        <taxon>Carpediemonas</taxon>
    </lineage>
</organism>
<dbReference type="OrthoDB" id="120976at2759"/>
<dbReference type="CDD" id="cd00174">
    <property type="entry name" value="SH3"/>
    <property type="match status" value="1"/>
</dbReference>
<evidence type="ECO:0000313" key="9">
    <source>
        <dbReference type="Proteomes" id="UP000717585"/>
    </source>
</evidence>
<evidence type="ECO:0000313" key="8">
    <source>
        <dbReference type="EMBL" id="KAG9391307.1"/>
    </source>
</evidence>
<dbReference type="PANTHER" id="PTHR24112">
    <property type="entry name" value="LEUCINE-RICH REPEAT, ISOFORM F-RELATED"/>
    <property type="match status" value="1"/>
</dbReference>
<gene>
    <name evidence="8" type="ORF">J8273_7631</name>
</gene>
<dbReference type="PANTHER" id="PTHR24112:SF9">
    <property type="entry name" value="PROTEIN PHOSPHATASE 1 REGULATORY SUBUNIT 37"/>
    <property type="match status" value="1"/>
</dbReference>
<dbReference type="Pfam" id="PF07653">
    <property type="entry name" value="SH3_2"/>
    <property type="match status" value="1"/>
</dbReference>
<dbReference type="InterPro" id="IPR051279">
    <property type="entry name" value="PP1-Reg/Actin-Interact_Protein"/>
</dbReference>
<feature type="domain" description="SH3" evidence="7">
    <location>
        <begin position="811"/>
        <end position="870"/>
    </location>
</feature>
<dbReference type="SMART" id="SM00326">
    <property type="entry name" value="SH3"/>
    <property type="match status" value="1"/>
</dbReference>
<dbReference type="Gene3D" id="2.30.30.40">
    <property type="entry name" value="SH3 Domains"/>
    <property type="match status" value="1"/>
</dbReference>
<dbReference type="InterPro" id="IPR032675">
    <property type="entry name" value="LRR_dom_sf"/>
</dbReference>
<keyword evidence="2" id="KW-0433">Leucine-rich repeat</keyword>
<feature type="compositionally biased region" description="Low complexity" evidence="6">
    <location>
        <begin position="330"/>
        <end position="340"/>
    </location>
</feature>
<feature type="compositionally biased region" description="Polar residues" evidence="6">
    <location>
        <begin position="276"/>
        <end position="319"/>
    </location>
</feature>
<feature type="compositionally biased region" description="Basic and acidic residues" evidence="6">
    <location>
        <begin position="489"/>
        <end position="499"/>
    </location>
</feature>